<proteinExistence type="predicted"/>
<dbReference type="GeneID" id="69471104"/>
<dbReference type="AlphaFoldDB" id="A0A6N2SYY0"/>
<organism evidence="1">
    <name type="scientific">Anaerostipes caccae</name>
    <dbReference type="NCBI Taxonomy" id="105841"/>
    <lineage>
        <taxon>Bacteria</taxon>
        <taxon>Bacillati</taxon>
        <taxon>Bacillota</taxon>
        <taxon>Clostridia</taxon>
        <taxon>Lachnospirales</taxon>
        <taxon>Lachnospiraceae</taxon>
        <taxon>Anaerostipes</taxon>
    </lineage>
</organism>
<dbReference type="RefSeq" id="WP_006566784.1">
    <property type="nucleotide sequence ID" value="NZ_BAABRZ010000001.1"/>
</dbReference>
<reference evidence="1" key="1">
    <citation type="submission" date="2019-11" db="EMBL/GenBank/DDBJ databases">
        <authorList>
            <person name="Feng L."/>
        </authorList>
    </citation>
    <scope>NUCLEOTIDE SEQUENCE</scope>
    <source>
        <strain evidence="1">AcaccaeLFYP115</strain>
    </source>
</reference>
<sequence>MVTRRRFKNHKFIEYTEWILLLVLLSVLFLGVIPRVKTSFQRQKAREILRNAKDVRVSAQIYFYDTYAKGEEVPVAGKRQVLSGDVEKDILKTARSHGRIDTIAYDRRDVKVTDLVYIEDGYIVSYKEVKGKPVWKVYRLSRMIGDS</sequence>
<accession>A0A6N2SYY0</accession>
<name>A0A6N2SYY0_9FIRM</name>
<protein>
    <recommendedName>
        <fullName evidence="2">Type II secretion system protein</fullName>
    </recommendedName>
</protein>
<evidence type="ECO:0008006" key="2">
    <source>
        <dbReference type="Google" id="ProtNLM"/>
    </source>
</evidence>
<evidence type="ECO:0000313" key="1">
    <source>
        <dbReference type="EMBL" id="VYS97728.1"/>
    </source>
</evidence>
<gene>
    <name evidence="1" type="ORF">ACLFYP115_01157</name>
</gene>
<dbReference type="EMBL" id="CACRSQ010000003">
    <property type="protein sequence ID" value="VYS97728.1"/>
    <property type="molecule type" value="Genomic_DNA"/>
</dbReference>